<evidence type="ECO:0008006" key="5">
    <source>
        <dbReference type="Google" id="ProtNLM"/>
    </source>
</evidence>
<gene>
    <name evidence="3" type="ORF">RHIZ70_250</name>
</gene>
<keyword evidence="2" id="KW-0732">Signal</keyword>
<reference evidence="4" key="1">
    <citation type="submission" date="2018-07" db="EMBL/GenBank/DDBJ databases">
        <authorList>
            <person name="Peiro R."/>
            <person name="Begona"/>
            <person name="Cbmso G."/>
            <person name="Lopez M."/>
            <person name="Gonzalez S."/>
        </authorList>
    </citation>
    <scope>NUCLEOTIDE SEQUENCE [LARGE SCALE GENOMIC DNA]</scope>
</reference>
<proteinExistence type="predicted"/>
<feature type="compositionally biased region" description="Basic and acidic residues" evidence="1">
    <location>
        <begin position="170"/>
        <end position="182"/>
    </location>
</feature>
<feature type="chain" id="PRO_5016681877" description="Peptidase" evidence="2">
    <location>
        <begin position="23"/>
        <end position="199"/>
    </location>
</feature>
<sequence>MKACIAYGLIIAGLMVAGSAAANEWQPVEKVQNYSVTGKNGPELYESIGARGPKLAIGVRSIAHTSFALTWSRKYETRGDTCVLASARPKLIITYVLPKAANPLPGPVQGNWNSFIAGVTEHERVHGDYIIDMVRKIEAATVGLTVPGDPKCRKIREEMTRRLGALSNEQRQRSRDFDREELNPGGNVHTLILQLVNGG</sequence>
<organism evidence="3 4">
    <name type="scientific">Ciceribacter selenitireducens ATCC BAA-1503</name>
    <dbReference type="NCBI Taxonomy" id="1336235"/>
    <lineage>
        <taxon>Bacteria</taxon>
        <taxon>Pseudomonadati</taxon>
        <taxon>Pseudomonadota</taxon>
        <taxon>Alphaproteobacteria</taxon>
        <taxon>Hyphomicrobiales</taxon>
        <taxon>Rhizobiaceae</taxon>
        <taxon>Ciceribacter</taxon>
    </lineage>
</organism>
<dbReference type="EMBL" id="UEYP01000012">
    <property type="protein sequence ID" value="SSC64542.1"/>
    <property type="molecule type" value="Genomic_DNA"/>
</dbReference>
<dbReference type="Pfam" id="PF06037">
    <property type="entry name" value="DUF922"/>
    <property type="match status" value="1"/>
</dbReference>
<evidence type="ECO:0000313" key="4">
    <source>
        <dbReference type="Proteomes" id="UP000254764"/>
    </source>
</evidence>
<keyword evidence="4" id="KW-1185">Reference proteome</keyword>
<dbReference type="AlphaFoldDB" id="A0A376A9S8"/>
<evidence type="ECO:0000313" key="3">
    <source>
        <dbReference type="EMBL" id="SSC64542.1"/>
    </source>
</evidence>
<dbReference type="InterPro" id="IPR010321">
    <property type="entry name" value="DUF922"/>
</dbReference>
<name>A0A376A9S8_9HYPH</name>
<evidence type="ECO:0000256" key="1">
    <source>
        <dbReference type="SAM" id="MobiDB-lite"/>
    </source>
</evidence>
<dbReference type="PIRSF" id="PIRSF010521">
    <property type="entry name" value="DUF922_bac"/>
    <property type="match status" value="1"/>
</dbReference>
<accession>A0A376A9S8</accession>
<feature type="region of interest" description="Disordered" evidence="1">
    <location>
        <begin position="164"/>
        <end position="183"/>
    </location>
</feature>
<dbReference type="Proteomes" id="UP000254764">
    <property type="component" value="Unassembled WGS sequence"/>
</dbReference>
<feature type="signal peptide" evidence="2">
    <location>
        <begin position="1"/>
        <end position="22"/>
    </location>
</feature>
<protein>
    <recommendedName>
        <fullName evidence="5">Peptidase</fullName>
    </recommendedName>
</protein>
<evidence type="ECO:0000256" key="2">
    <source>
        <dbReference type="SAM" id="SignalP"/>
    </source>
</evidence>